<gene>
    <name evidence="3" type="primary">LOC102828391</name>
</gene>
<dbReference type="OrthoDB" id="8773301at2759"/>
<sequence>MGCRCCKMVQSYLFDPVQVPSPGYVNEVNSCKLDEEDTAKLKDKQSSEGLVHKNYLLNEGLKRTESRSRTANPQGDPGGNLCAEKTDGAVNGVGPAATLQPPGNPRPQHGSRGSLAGTSNDVHPPLLLLEGGDARKQDCVLAASEKTQVIQNGDSGAPSKTDSLNVDVQDSISQIPAPDYPQLWDSAVDNGDHEEKDYLFRTLTEGEHQERIFPQVLNTPYKKRSWDSLNEGVATDVLSVYFDEKDAAHSVPVVDTRNGQEDVHGSSADWNREMGDEDAAVAEALAALEAATAGEDIDEGY</sequence>
<feature type="region of interest" description="Disordered" evidence="1">
    <location>
        <begin position="62"/>
        <end position="124"/>
    </location>
</feature>
<dbReference type="PANTHER" id="PTHR16106:SF3">
    <property type="entry name" value="CHROMOSOME 4 OPEN READING FRAME 19"/>
    <property type="match status" value="1"/>
</dbReference>
<dbReference type="Proteomes" id="UP000504623">
    <property type="component" value="Unplaced"/>
</dbReference>
<evidence type="ECO:0000313" key="2">
    <source>
        <dbReference type="Proteomes" id="UP000504623"/>
    </source>
</evidence>
<dbReference type="CTD" id="55286"/>
<organism evidence="2 3">
    <name type="scientific">Chrysochloris asiatica</name>
    <name type="common">Cape golden mole</name>
    <dbReference type="NCBI Taxonomy" id="185453"/>
    <lineage>
        <taxon>Eukaryota</taxon>
        <taxon>Metazoa</taxon>
        <taxon>Chordata</taxon>
        <taxon>Craniata</taxon>
        <taxon>Vertebrata</taxon>
        <taxon>Euteleostomi</taxon>
        <taxon>Mammalia</taxon>
        <taxon>Eutheria</taxon>
        <taxon>Afrotheria</taxon>
        <taxon>Chrysochloridae</taxon>
        <taxon>Chrysochlorinae</taxon>
        <taxon>Chrysochloris</taxon>
    </lineage>
</organism>
<accession>A0A9B0U4W9</accession>
<reference evidence="3" key="1">
    <citation type="submission" date="2025-08" db="UniProtKB">
        <authorList>
            <consortium name="RefSeq"/>
        </authorList>
    </citation>
    <scope>IDENTIFICATION</scope>
    <source>
        <tissue evidence="3">Spleen</tissue>
    </source>
</reference>
<dbReference type="RefSeq" id="XP_006876278.1">
    <property type="nucleotide sequence ID" value="XM_006876216.1"/>
</dbReference>
<keyword evidence="2" id="KW-1185">Reference proteome</keyword>
<name>A0A9B0U4W9_CHRAS</name>
<evidence type="ECO:0000256" key="1">
    <source>
        <dbReference type="SAM" id="MobiDB-lite"/>
    </source>
</evidence>
<protein>
    <submittedName>
        <fullName evidence="3">Uncharacterized protein C4orf19 homolog</fullName>
    </submittedName>
</protein>
<proteinExistence type="predicted"/>
<dbReference type="GeneID" id="102828391"/>
<dbReference type="InterPro" id="IPR031528">
    <property type="entry name" value="C4orf19"/>
</dbReference>
<dbReference type="PANTHER" id="PTHR16106">
    <property type="entry name" value="CHROMOSOME 4 OPEN READING FRAME 19"/>
    <property type="match status" value="1"/>
</dbReference>
<dbReference type="Pfam" id="PF15770">
    <property type="entry name" value="DUF4699"/>
    <property type="match status" value="1"/>
</dbReference>
<dbReference type="AlphaFoldDB" id="A0A9B0U4W9"/>
<evidence type="ECO:0000313" key="3">
    <source>
        <dbReference type="RefSeq" id="XP_006876278.1"/>
    </source>
</evidence>